<reference evidence="2 3" key="1">
    <citation type="submission" date="2011-02" db="EMBL/GenBank/DDBJ databases">
        <authorList>
            <person name="Muzny D."/>
            <person name="Qin X."/>
            <person name="Deng J."/>
            <person name="Jiang H."/>
            <person name="Liu Y."/>
            <person name="Qu J."/>
            <person name="Song X.-Z."/>
            <person name="Zhang L."/>
            <person name="Thornton R."/>
            <person name="Coyle M."/>
            <person name="Francisco L."/>
            <person name="Jackson L."/>
            <person name="Javaid M."/>
            <person name="Korchina V."/>
            <person name="Kovar C."/>
            <person name="Mata R."/>
            <person name="Mathew T."/>
            <person name="Ngo R."/>
            <person name="Nguyen L."/>
            <person name="Nguyen N."/>
            <person name="Okwuonu G."/>
            <person name="Ongeri F."/>
            <person name="Pham C."/>
            <person name="Simmons D."/>
            <person name="Wilczek-Boney K."/>
            <person name="Hale W."/>
            <person name="Jakkamsetti A."/>
            <person name="Pham P."/>
            <person name="Ruth R."/>
            <person name="San Lucas F."/>
            <person name="Warren J."/>
            <person name="Zhang J."/>
            <person name="Zhao Z."/>
            <person name="Zhou C."/>
            <person name="Zhu D."/>
            <person name="Lee S."/>
            <person name="Bess C."/>
            <person name="Blankenburg K."/>
            <person name="Forbes L."/>
            <person name="Fu Q."/>
            <person name="Gubbala S."/>
            <person name="Hirani K."/>
            <person name="Jayaseelan J.C."/>
            <person name="Lara F."/>
            <person name="Munidasa M."/>
            <person name="Palculict T."/>
            <person name="Patil S."/>
            <person name="Pu L.-L."/>
            <person name="Saada N."/>
            <person name="Tang L."/>
            <person name="Weissenberger G."/>
            <person name="Zhu Y."/>
            <person name="Hemphill L."/>
            <person name="Shang Y."/>
            <person name="Youmans B."/>
            <person name="Ayvaz T."/>
            <person name="Ross M."/>
            <person name="Santibanez J."/>
            <person name="Aqrawi P."/>
            <person name="Gross S."/>
            <person name="Joshi V."/>
            <person name="Fowler G."/>
            <person name="Nazareth L."/>
            <person name="Reid J."/>
            <person name="Worley K."/>
            <person name="Petrosino J."/>
            <person name="Highlander S."/>
            <person name="Gibbs R."/>
        </authorList>
    </citation>
    <scope>NUCLEOTIDE SEQUENCE [LARGE SCALE GENOMIC DNA]</scope>
    <source>
        <strain evidence="2 3">ATCC BAA-1200</strain>
    </source>
</reference>
<keyword evidence="3" id="KW-1185">Reference proteome</keyword>
<evidence type="ECO:0000313" key="3">
    <source>
        <dbReference type="Proteomes" id="UP000004105"/>
    </source>
</evidence>
<gene>
    <name evidence="2" type="ORF">HMPREF9123_0602</name>
</gene>
<sequence>MTEPTPESQPKLLRSHPPPDPAEVREWAFSDHIPIWFYICMLVCMLCLSRFLIDITFFVKYPDSRIVFSGGGGSDLNIVSTLVLLVFTFSCGGLSLLILYFDPVWQYTRKRREFIRLEDDGIRFDTLTSGKRFLRWEHICNAKVLCYRSGEGSLLELFLYIEHDARRYGSNRIITAETCLDLLLITPSYPFTRQCDTAYALAKVIRSRATHPAAKHDEAV</sequence>
<comment type="caution">
    <text evidence="2">The sequence shown here is derived from an EMBL/GenBank/DDBJ whole genome shotgun (WGS) entry which is preliminary data.</text>
</comment>
<feature type="transmembrane region" description="Helical" evidence="1">
    <location>
        <begin position="35"/>
        <end position="58"/>
    </location>
</feature>
<protein>
    <submittedName>
        <fullName evidence="2">Uncharacterized protein</fullName>
    </submittedName>
</protein>
<dbReference type="STRING" id="267212.GCA_001063965_00868"/>
<organism evidence="2 3">
    <name type="scientific">Neisseria bacilliformis ATCC BAA-1200</name>
    <dbReference type="NCBI Taxonomy" id="888742"/>
    <lineage>
        <taxon>Bacteria</taxon>
        <taxon>Pseudomonadati</taxon>
        <taxon>Pseudomonadota</taxon>
        <taxon>Betaproteobacteria</taxon>
        <taxon>Neisseriales</taxon>
        <taxon>Neisseriaceae</taxon>
        <taxon>Neisseria</taxon>
    </lineage>
</organism>
<name>F2BA48_9NEIS</name>
<dbReference type="AlphaFoldDB" id="F2BA48"/>
<evidence type="ECO:0000256" key="1">
    <source>
        <dbReference type="SAM" id="Phobius"/>
    </source>
</evidence>
<dbReference type="Proteomes" id="UP000004105">
    <property type="component" value="Unassembled WGS sequence"/>
</dbReference>
<keyword evidence="1" id="KW-1133">Transmembrane helix</keyword>
<dbReference type="HOGENOM" id="CLU_1254821_0_0_4"/>
<proteinExistence type="predicted"/>
<keyword evidence="1" id="KW-0472">Membrane</keyword>
<evidence type="ECO:0000313" key="2">
    <source>
        <dbReference type="EMBL" id="EGF11690.1"/>
    </source>
</evidence>
<feature type="transmembrane region" description="Helical" evidence="1">
    <location>
        <begin position="78"/>
        <end position="101"/>
    </location>
</feature>
<dbReference type="RefSeq" id="WP_007341614.1">
    <property type="nucleotide sequence ID" value="NZ_GL878494.1"/>
</dbReference>
<keyword evidence="1" id="KW-0812">Transmembrane</keyword>
<accession>F2BA48</accession>
<dbReference type="EMBL" id="AFAY01000011">
    <property type="protein sequence ID" value="EGF11690.1"/>
    <property type="molecule type" value="Genomic_DNA"/>
</dbReference>